<evidence type="ECO:0000313" key="1">
    <source>
        <dbReference type="EMBL" id="KAI3704402.1"/>
    </source>
</evidence>
<gene>
    <name evidence="1" type="ORF">L1987_74621</name>
</gene>
<sequence length="133" mass="14466">MKSAEQVFAHPDSGSGGAHNHGRAKYFKSNLNSTLSSLRRQLTTSGYAVARTLLNGEPVWGLALCREYVSVPDCLNCFDYAAVQLRVCGKKDGQIEKVYGDDDVLLTSQIDMVERVSRVERGGSGKQAGRPTT</sequence>
<evidence type="ECO:0000313" key="2">
    <source>
        <dbReference type="Proteomes" id="UP001056120"/>
    </source>
</evidence>
<comment type="caution">
    <text evidence="1">The sequence shown here is derived from an EMBL/GenBank/DDBJ whole genome shotgun (WGS) entry which is preliminary data.</text>
</comment>
<protein>
    <submittedName>
        <fullName evidence="1">Uncharacterized protein</fullName>
    </submittedName>
</protein>
<dbReference type="EMBL" id="CM042042">
    <property type="protein sequence ID" value="KAI3704402.1"/>
    <property type="molecule type" value="Genomic_DNA"/>
</dbReference>
<dbReference type="Proteomes" id="UP001056120">
    <property type="component" value="Linkage Group LG25"/>
</dbReference>
<reference evidence="1 2" key="2">
    <citation type="journal article" date="2022" name="Mol. Ecol. Resour.">
        <title>The genomes of chicory, endive, great burdock and yacon provide insights into Asteraceae paleo-polyploidization history and plant inulin production.</title>
        <authorList>
            <person name="Fan W."/>
            <person name="Wang S."/>
            <person name="Wang H."/>
            <person name="Wang A."/>
            <person name="Jiang F."/>
            <person name="Liu H."/>
            <person name="Zhao H."/>
            <person name="Xu D."/>
            <person name="Zhang Y."/>
        </authorList>
    </citation>
    <scope>NUCLEOTIDE SEQUENCE [LARGE SCALE GENOMIC DNA]</scope>
    <source>
        <strain evidence="2">cv. Yunnan</strain>
        <tissue evidence="1">Leaves</tissue>
    </source>
</reference>
<proteinExistence type="predicted"/>
<reference evidence="2" key="1">
    <citation type="journal article" date="2022" name="Mol. Ecol. Resour.">
        <title>The genomes of chicory, endive, great burdock and yacon provide insights into Asteraceae palaeo-polyploidization history and plant inulin production.</title>
        <authorList>
            <person name="Fan W."/>
            <person name="Wang S."/>
            <person name="Wang H."/>
            <person name="Wang A."/>
            <person name="Jiang F."/>
            <person name="Liu H."/>
            <person name="Zhao H."/>
            <person name="Xu D."/>
            <person name="Zhang Y."/>
        </authorList>
    </citation>
    <scope>NUCLEOTIDE SEQUENCE [LARGE SCALE GENOMIC DNA]</scope>
    <source>
        <strain evidence="2">cv. Yunnan</strain>
    </source>
</reference>
<accession>A0ACB9A2Q2</accession>
<keyword evidence="2" id="KW-1185">Reference proteome</keyword>
<name>A0ACB9A2Q2_9ASTR</name>
<organism evidence="1 2">
    <name type="scientific">Smallanthus sonchifolius</name>
    <dbReference type="NCBI Taxonomy" id="185202"/>
    <lineage>
        <taxon>Eukaryota</taxon>
        <taxon>Viridiplantae</taxon>
        <taxon>Streptophyta</taxon>
        <taxon>Embryophyta</taxon>
        <taxon>Tracheophyta</taxon>
        <taxon>Spermatophyta</taxon>
        <taxon>Magnoliopsida</taxon>
        <taxon>eudicotyledons</taxon>
        <taxon>Gunneridae</taxon>
        <taxon>Pentapetalae</taxon>
        <taxon>asterids</taxon>
        <taxon>campanulids</taxon>
        <taxon>Asterales</taxon>
        <taxon>Asteraceae</taxon>
        <taxon>Asteroideae</taxon>
        <taxon>Heliantheae alliance</taxon>
        <taxon>Millerieae</taxon>
        <taxon>Smallanthus</taxon>
    </lineage>
</organism>